<reference evidence="3" key="2">
    <citation type="submission" date="2020-09" db="EMBL/GenBank/DDBJ databases">
        <authorList>
            <person name="Sun Q."/>
            <person name="Ohkuma M."/>
        </authorList>
    </citation>
    <scope>NUCLEOTIDE SEQUENCE</scope>
    <source>
        <strain evidence="3">JCM 4369</strain>
    </source>
</reference>
<evidence type="ECO:0000313" key="4">
    <source>
        <dbReference type="Proteomes" id="UP000618795"/>
    </source>
</evidence>
<feature type="region of interest" description="Disordered" evidence="1">
    <location>
        <begin position="313"/>
        <end position="336"/>
    </location>
</feature>
<feature type="compositionally biased region" description="Low complexity" evidence="1">
    <location>
        <begin position="320"/>
        <end position="336"/>
    </location>
</feature>
<comment type="caution">
    <text evidence="3">The sequence shown here is derived from an EMBL/GenBank/DDBJ whole genome shotgun (WGS) entry which is preliminary data.</text>
</comment>
<dbReference type="Proteomes" id="UP000618795">
    <property type="component" value="Unassembled WGS sequence"/>
</dbReference>
<feature type="signal peptide" evidence="2">
    <location>
        <begin position="1"/>
        <end position="28"/>
    </location>
</feature>
<sequence length="336" mass="34584">MSLTRPTARRLGLLCAATVAALVPVVGAVPAAVAAPAAHQGVVAGQNPGGTMVRTEQLASGGGFVEIYRVSASHYWGRIVTYYGTSVIDANGETVAGQDNGEYVFLTPQGHFGSWIAVSGKNQFRGPGTFTIARGYTAVVEQTGRNQWRAKLKRPAGGAFLTLQTHAVDDGHGGLSHVYAGEEIVDPGGKAIYVVLSADGIITSFDPQAATGGEPPADKCTATRVQSIGAGTLAHMSNRPSGPRVSFTSVYDDGKERPVLMPLDRNHPSLPADAGIVARIKGANTAAPKLVTRVEGGKGAPEAVTAFPAVPKDCRGTGTGTPTVPATPGLPVRTAR</sequence>
<gene>
    <name evidence="3" type="ORF">GCM10010260_70620</name>
</gene>
<evidence type="ECO:0000313" key="3">
    <source>
        <dbReference type="EMBL" id="GGV20543.1"/>
    </source>
</evidence>
<protein>
    <submittedName>
        <fullName evidence="3">Uncharacterized protein</fullName>
    </submittedName>
</protein>
<feature type="chain" id="PRO_5038592015" evidence="2">
    <location>
        <begin position="29"/>
        <end position="336"/>
    </location>
</feature>
<dbReference type="AlphaFoldDB" id="A0A918IIG4"/>
<evidence type="ECO:0000256" key="1">
    <source>
        <dbReference type="SAM" id="MobiDB-lite"/>
    </source>
</evidence>
<organism evidence="3 4">
    <name type="scientific">Streptomyces filipinensis</name>
    <dbReference type="NCBI Taxonomy" id="66887"/>
    <lineage>
        <taxon>Bacteria</taxon>
        <taxon>Bacillati</taxon>
        <taxon>Actinomycetota</taxon>
        <taxon>Actinomycetes</taxon>
        <taxon>Kitasatosporales</taxon>
        <taxon>Streptomycetaceae</taxon>
        <taxon>Streptomyces</taxon>
    </lineage>
</organism>
<name>A0A918IIG4_9ACTN</name>
<keyword evidence="4" id="KW-1185">Reference proteome</keyword>
<evidence type="ECO:0000256" key="2">
    <source>
        <dbReference type="SAM" id="SignalP"/>
    </source>
</evidence>
<dbReference type="RefSeq" id="WP_191877558.1">
    <property type="nucleotide sequence ID" value="NZ_BMTD01000022.1"/>
</dbReference>
<dbReference type="EMBL" id="BMTD01000022">
    <property type="protein sequence ID" value="GGV20543.1"/>
    <property type="molecule type" value="Genomic_DNA"/>
</dbReference>
<keyword evidence="2" id="KW-0732">Signal</keyword>
<proteinExistence type="predicted"/>
<reference evidence="3" key="1">
    <citation type="journal article" date="2014" name="Int. J. Syst. Evol. Microbiol.">
        <title>Complete genome sequence of Corynebacterium casei LMG S-19264T (=DSM 44701T), isolated from a smear-ripened cheese.</title>
        <authorList>
            <consortium name="US DOE Joint Genome Institute (JGI-PGF)"/>
            <person name="Walter F."/>
            <person name="Albersmeier A."/>
            <person name="Kalinowski J."/>
            <person name="Ruckert C."/>
        </authorList>
    </citation>
    <scope>NUCLEOTIDE SEQUENCE</scope>
    <source>
        <strain evidence="3">JCM 4369</strain>
    </source>
</reference>
<accession>A0A918IIG4</accession>